<dbReference type="InterPro" id="IPR036249">
    <property type="entry name" value="Thioredoxin-like_sf"/>
</dbReference>
<dbReference type="EMBL" id="FNZR01000007">
    <property type="protein sequence ID" value="SEL57459.1"/>
    <property type="molecule type" value="Genomic_DNA"/>
</dbReference>
<dbReference type="RefSeq" id="WP_090606935.1">
    <property type="nucleotide sequence ID" value="NZ_FNZR01000007.1"/>
</dbReference>
<dbReference type="STRING" id="332977.SAMN05421740_1078"/>
<proteinExistence type="predicted"/>
<dbReference type="Proteomes" id="UP000198916">
    <property type="component" value="Unassembled WGS sequence"/>
</dbReference>
<feature type="domain" description="Thioredoxin" evidence="1">
    <location>
        <begin position="186"/>
        <end position="326"/>
    </location>
</feature>
<reference evidence="3" key="1">
    <citation type="submission" date="2016-10" db="EMBL/GenBank/DDBJ databases">
        <authorList>
            <person name="Varghese N."/>
            <person name="Submissions S."/>
        </authorList>
    </citation>
    <scope>NUCLEOTIDE SEQUENCE [LARGE SCALE GENOMIC DNA]</scope>
    <source>
        <strain evidence="3">Jip14</strain>
    </source>
</reference>
<accession>A0A1H7RBG3</accession>
<dbReference type="PROSITE" id="PS51352">
    <property type="entry name" value="THIOREDOXIN_2"/>
    <property type="match status" value="1"/>
</dbReference>
<protein>
    <submittedName>
        <fullName evidence="2">AhpC/TSA family protein</fullName>
    </submittedName>
</protein>
<name>A0A1H7RBG3_9SPHI</name>
<evidence type="ECO:0000259" key="1">
    <source>
        <dbReference type="PROSITE" id="PS51352"/>
    </source>
</evidence>
<keyword evidence="3" id="KW-1185">Reference proteome</keyword>
<dbReference type="Gene3D" id="3.40.30.10">
    <property type="entry name" value="Glutaredoxin"/>
    <property type="match status" value="1"/>
</dbReference>
<dbReference type="SUPFAM" id="SSF52833">
    <property type="entry name" value="Thioredoxin-like"/>
    <property type="match status" value="1"/>
</dbReference>
<evidence type="ECO:0000313" key="3">
    <source>
        <dbReference type="Proteomes" id="UP000198916"/>
    </source>
</evidence>
<gene>
    <name evidence="2" type="ORF">SAMN05421740_1078</name>
</gene>
<dbReference type="InterPro" id="IPR013766">
    <property type="entry name" value="Thioredoxin_domain"/>
</dbReference>
<evidence type="ECO:0000313" key="2">
    <source>
        <dbReference type="EMBL" id="SEL57459.1"/>
    </source>
</evidence>
<organism evidence="2 3">
    <name type="scientific">Parapedobacter koreensis</name>
    <dbReference type="NCBI Taxonomy" id="332977"/>
    <lineage>
        <taxon>Bacteria</taxon>
        <taxon>Pseudomonadati</taxon>
        <taxon>Bacteroidota</taxon>
        <taxon>Sphingobacteriia</taxon>
        <taxon>Sphingobacteriales</taxon>
        <taxon>Sphingobacteriaceae</taxon>
        <taxon>Parapedobacter</taxon>
    </lineage>
</organism>
<dbReference type="OrthoDB" id="793244at2"/>
<dbReference type="AlphaFoldDB" id="A0A1H7RBG3"/>
<sequence length="346" mass="38955">MRSRYSAGNDLQRKINRAEAGNPNGQSPWGEAGLALPQIPPSLTLPSGSIRVCPAYTSVKVLTSGTLAKDRRLYSGIEAYKEGHGMGWGRLRKNLLCVQTLAQALALPGRGRANGVLLCLLFLFTQPGVHAQSMPRVSREDVNDSVEIKRIPRFMPEADLERFRLVKYHVQVDSAFRGIRIGDTIPDVLWDFPLWVVNDPEGKDTIRLREHQDTDLLVLDFWASWCSPCVESMHKWEGYTGQLGKRVKLIGVHIDYDYKALPFSRRRNWRVMSVIGADARMLNRYFFDRSTVSRLIWIKNGKLAAITGGSGYDLDTVRRFADGESVAIPIDTNWTYSSNAQSTANR</sequence>